<evidence type="ECO:0000313" key="7">
    <source>
        <dbReference type="EMBL" id="MBH9577258.1"/>
    </source>
</evidence>
<dbReference type="GO" id="GO:1902201">
    <property type="term" value="P:negative regulation of bacterial-type flagellum-dependent cell motility"/>
    <property type="evidence" value="ECO:0007669"/>
    <property type="project" value="TreeGrafter"/>
</dbReference>
<feature type="domain" description="Response regulatory" evidence="5">
    <location>
        <begin position="3"/>
        <end position="120"/>
    </location>
</feature>
<dbReference type="Gene3D" id="3.40.50.2300">
    <property type="match status" value="1"/>
</dbReference>
<evidence type="ECO:0000256" key="3">
    <source>
        <dbReference type="PROSITE-ProRule" id="PRU00169"/>
    </source>
</evidence>
<dbReference type="AlphaFoldDB" id="A0A931J3U8"/>
<organism evidence="7 8">
    <name type="scientific">Inhella proteolytica</name>
    <dbReference type="NCBI Taxonomy" id="2795029"/>
    <lineage>
        <taxon>Bacteria</taxon>
        <taxon>Pseudomonadati</taxon>
        <taxon>Pseudomonadota</taxon>
        <taxon>Betaproteobacteria</taxon>
        <taxon>Burkholderiales</taxon>
        <taxon>Sphaerotilaceae</taxon>
        <taxon>Inhella</taxon>
    </lineage>
</organism>
<keyword evidence="4" id="KW-0175">Coiled coil</keyword>
<dbReference type="GO" id="GO:0052621">
    <property type="term" value="F:diguanylate cyclase activity"/>
    <property type="evidence" value="ECO:0007669"/>
    <property type="project" value="UniProtKB-EC"/>
</dbReference>
<dbReference type="InterPro" id="IPR043128">
    <property type="entry name" value="Rev_trsase/Diguanyl_cyclase"/>
</dbReference>
<evidence type="ECO:0000313" key="8">
    <source>
        <dbReference type="Proteomes" id="UP000613266"/>
    </source>
</evidence>
<protein>
    <recommendedName>
        <fullName evidence="1">diguanylate cyclase</fullName>
        <ecNumber evidence="1">2.7.7.65</ecNumber>
    </recommendedName>
</protein>
<dbReference type="PROSITE" id="PS50887">
    <property type="entry name" value="GGDEF"/>
    <property type="match status" value="1"/>
</dbReference>
<sequence length="321" mass="35332">MQQILVVDDELEHLNALCELLQGGGYQVLRTSRPERALAIAESQRPDLVITDWDMPGLSGIELIRQLKAHPATRDIPVIMCTGSMTTAAHLETALQAGAVDYVRKPVEPIELRARTRSMLQLAASYRQILAKEQELARQNELLNQQKQELHQAAITDRLTGLHNRAYLVDQLSREFSNSRRYGRPLSCLLLDIDHFKSVNDRHGHLVGDAVLRHTAQLLSRGLRRGDVLARYGGEEFVLLLPGTPAASAQALAESLRASVAQAVWVQGELSLPLTISIGVADNLAGQAEDETALLRHADAALYAAKRQGRNRVVVHAEPVG</sequence>
<comment type="caution">
    <text evidence="7">The sequence shown here is derived from an EMBL/GenBank/DDBJ whole genome shotgun (WGS) entry which is preliminary data.</text>
</comment>
<dbReference type="Pfam" id="PF00072">
    <property type="entry name" value="Response_reg"/>
    <property type="match status" value="1"/>
</dbReference>
<evidence type="ECO:0000256" key="2">
    <source>
        <dbReference type="ARBA" id="ARBA00034247"/>
    </source>
</evidence>
<keyword evidence="8" id="KW-1185">Reference proteome</keyword>
<keyword evidence="3" id="KW-0597">Phosphoprotein</keyword>
<dbReference type="Gene3D" id="3.30.70.270">
    <property type="match status" value="1"/>
</dbReference>
<feature type="domain" description="GGDEF" evidence="6">
    <location>
        <begin position="184"/>
        <end position="318"/>
    </location>
</feature>
<dbReference type="PANTHER" id="PTHR45138">
    <property type="entry name" value="REGULATORY COMPONENTS OF SENSORY TRANSDUCTION SYSTEM"/>
    <property type="match status" value="1"/>
</dbReference>
<evidence type="ECO:0000256" key="4">
    <source>
        <dbReference type="SAM" id="Coils"/>
    </source>
</evidence>
<dbReference type="InterPro" id="IPR050469">
    <property type="entry name" value="Diguanylate_Cyclase"/>
</dbReference>
<dbReference type="PANTHER" id="PTHR45138:SF9">
    <property type="entry name" value="DIGUANYLATE CYCLASE DGCM-RELATED"/>
    <property type="match status" value="1"/>
</dbReference>
<gene>
    <name evidence="7" type="ORF">I7X39_10150</name>
</gene>
<dbReference type="GO" id="GO:0043709">
    <property type="term" value="P:cell adhesion involved in single-species biofilm formation"/>
    <property type="evidence" value="ECO:0007669"/>
    <property type="project" value="TreeGrafter"/>
</dbReference>
<dbReference type="EC" id="2.7.7.65" evidence="1"/>
<dbReference type="EMBL" id="JAEDAK010000006">
    <property type="protein sequence ID" value="MBH9577258.1"/>
    <property type="molecule type" value="Genomic_DNA"/>
</dbReference>
<name>A0A931J3U8_9BURK</name>
<feature type="modified residue" description="4-aspartylphosphate" evidence="3">
    <location>
        <position position="52"/>
    </location>
</feature>
<dbReference type="InterPro" id="IPR029787">
    <property type="entry name" value="Nucleotide_cyclase"/>
</dbReference>
<dbReference type="RefSeq" id="WP_198111035.1">
    <property type="nucleotide sequence ID" value="NZ_JAEDAK010000006.1"/>
</dbReference>
<proteinExistence type="predicted"/>
<evidence type="ECO:0000256" key="1">
    <source>
        <dbReference type="ARBA" id="ARBA00012528"/>
    </source>
</evidence>
<dbReference type="InterPro" id="IPR001789">
    <property type="entry name" value="Sig_transdc_resp-reg_receiver"/>
</dbReference>
<dbReference type="FunFam" id="3.30.70.270:FF:000001">
    <property type="entry name" value="Diguanylate cyclase domain protein"/>
    <property type="match status" value="1"/>
</dbReference>
<evidence type="ECO:0000259" key="5">
    <source>
        <dbReference type="PROSITE" id="PS50110"/>
    </source>
</evidence>
<dbReference type="GO" id="GO:0005886">
    <property type="term" value="C:plasma membrane"/>
    <property type="evidence" value="ECO:0007669"/>
    <property type="project" value="TreeGrafter"/>
</dbReference>
<dbReference type="SMART" id="SM00267">
    <property type="entry name" value="GGDEF"/>
    <property type="match status" value="1"/>
</dbReference>
<evidence type="ECO:0000259" key="6">
    <source>
        <dbReference type="PROSITE" id="PS50887"/>
    </source>
</evidence>
<reference evidence="7" key="1">
    <citation type="submission" date="2020-12" db="EMBL/GenBank/DDBJ databases">
        <title>The genome sequence of Inhella sp. 1Y17.</title>
        <authorList>
            <person name="Liu Y."/>
        </authorList>
    </citation>
    <scope>NUCLEOTIDE SEQUENCE</scope>
    <source>
        <strain evidence="7">1Y17</strain>
    </source>
</reference>
<dbReference type="Pfam" id="PF00990">
    <property type="entry name" value="GGDEF"/>
    <property type="match status" value="1"/>
</dbReference>
<feature type="coiled-coil region" evidence="4">
    <location>
        <begin position="126"/>
        <end position="156"/>
    </location>
</feature>
<accession>A0A931J3U8</accession>
<dbReference type="InterPro" id="IPR011006">
    <property type="entry name" value="CheY-like_superfamily"/>
</dbReference>
<dbReference type="PROSITE" id="PS50110">
    <property type="entry name" value="RESPONSE_REGULATORY"/>
    <property type="match status" value="1"/>
</dbReference>
<comment type="catalytic activity">
    <reaction evidence="2">
        <text>2 GTP = 3',3'-c-di-GMP + 2 diphosphate</text>
        <dbReference type="Rhea" id="RHEA:24898"/>
        <dbReference type="ChEBI" id="CHEBI:33019"/>
        <dbReference type="ChEBI" id="CHEBI:37565"/>
        <dbReference type="ChEBI" id="CHEBI:58805"/>
        <dbReference type="EC" id="2.7.7.65"/>
    </reaction>
</comment>
<dbReference type="SUPFAM" id="SSF55073">
    <property type="entry name" value="Nucleotide cyclase"/>
    <property type="match status" value="1"/>
</dbReference>
<dbReference type="GO" id="GO:0000160">
    <property type="term" value="P:phosphorelay signal transduction system"/>
    <property type="evidence" value="ECO:0007669"/>
    <property type="project" value="InterPro"/>
</dbReference>
<dbReference type="NCBIfam" id="TIGR00254">
    <property type="entry name" value="GGDEF"/>
    <property type="match status" value="1"/>
</dbReference>
<dbReference type="SMART" id="SM00448">
    <property type="entry name" value="REC"/>
    <property type="match status" value="1"/>
</dbReference>
<dbReference type="CDD" id="cd01949">
    <property type="entry name" value="GGDEF"/>
    <property type="match status" value="1"/>
</dbReference>
<dbReference type="Proteomes" id="UP000613266">
    <property type="component" value="Unassembled WGS sequence"/>
</dbReference>
<dbReference type="InterPro" id="IPR000160">
    <property type="entry name" value="GGDEF_dom"/>
</dbReference>
<dbReference type="SUPFAM" id="SSF52172">
    <property type="entry name" value="CheY-like"/>
    <property type="match status" value="1"/>
</dbReference>